<evidence type="ECO:0008006" key="4">
    <source>
        <dbReference type="Google" id="ProtNLM"/>
    </source>
</evidence>
<accession>A0A0C9UA44</accession>
<gene>
    <name evidence="2" type="ORF">M422DRAFT_257301</name>
</gene>
<evidence type="ECO:0000313" key="2">
    <source>
        <dbReference type="EMBL" id="KIJ39988.1"/>
    </source>
</evidence>
<sequence>MGGFQYHVLQIFIPPINLIDLLFPACMLAWKTSNKVKCMEDVLRPALKFSFDDPNEEEEDHLSKVRHYWQEAQEKEKQKEKEKEKEKEKQKGKEKEVGLFRSSKGKGKEVPKMPKKPTPKKSNCEVHLESEEDDEDDDKPQSCIYCVKKKIPCVPQCGKKVCIACGQRKMKCKFFNKTAWAVMEESQKVADSVWELVELEEQREAGHLEEIWHNLQMCLRQLEQKAVADSVTVDARVLQLLELKSRGIEVPADMEKWIWAERGLVQSTLKDHTEDITEWMDEIQVRTAWTQNDLPKINTEEAPPQAASQGTKRKGDEDRDCMEGNKKKKKVVETEEEV</sequence>
<feature type="region of interest" description="Disordered" evidence="1">
    <location>
        <begin position="71"/>
        <end position="139"/>
    </location>
</feature>
<dbReference type="EMBL" id="KN837148">
    <property type="protein sequence ID" value="KIJ39988.1"/>
    <property type="molecule type" value="Genomic_DNA"/>
</dbReference>
<evidence type="ECO:0000313" key="3">
    <source>
        <dbReference type="Proteomes" id="UP000054279"/>
    </source>
</evidence>
<protein>
    <recommendedName>
        <fullName evidence="4">Zn(2)-C6 fungal-type domain-containing protein</fullName>
    </recommendedName>
</protein>
<dbReference type="Proteomes" id="UP000054279">
    <property type="component" value="Unassembled WGS sequence"/>
</dbReference>
<feature type="compositionally biased region" description="Basic and acidic residues" evidence="1">
    <location>
        <begin position="313"/>
        <end position="325"/>
    </location>
</feature>
<dbReference type="AlphaFoldDB" id="A0A0C9UA44"/>
<evidence type="ECO:0000256" key="1">
    <source>
        <dbReference type="SAM" id="MobiDB-lite"/>
    </source>
</evidence>
<dbReference type="HOGENOM" id="CLU_041952_0_0_1"/>
<keyword evidence="3" id="KW-1185">Reference proteome</keyword>
<reference evidence="2 3" key="1">
    <citation type="submission" date="2014-06" db="EMBL/GenBank/DDBJ databases">
        <title>Evolutionary Origins and Diversification of the Mycorrhizal Mutualists.</title>
        <authorList>
            <consortium name="DOE Joint Genome Institute"/>
            <consortium name="Mycorrhizal Genomics Consortium"/>
            <person name="Kohler A."/>
            <person name="Kuo A."/>
            <person name="Nagy L.G."/>
            <person name="Floudas D."/>
            <person name="Copeland A."/>
            <person name="Barry K.W."/>
            <person name="Cichocki N."/>
            <person name="Veneault-Fourrey C."/>
            <person name="LaButti K."/>
            <person name="Lindquist E.A."/>
            <person name="Lipzen A."/>
            <person name="Lundell T."/>
            <person name="Morin E."/>
            <person name="Murat C."/>
            <person name="Riley R."/>
            <person name="Ohm R."/>
            <person name="Sun H."/>
            <person name="Tunlid A."/>
            <person name="Henrissat B."/>
            <person name="Grigoriev I.V."/>
            <person name="Hibbett D.S."/>
            <person name="Martin F."/>
        </authorList>
    </citation>
    <scope>NUCLEOTIDE SEQUENCE [LARGE SCALE GENOMIC DNA]</scope>
    <source>
        <strain evidence="2 3">SS14</strain>
    </source>
</reference>
<feature type="compositionally biased region" description="Basic and acidic residues" evidence="1">
    <location>
        <begin position="71"/>
        <end position="98"/>
    </location>
</feature>
<feature type="region of interest" description="Disordered" evidence="1">
    <location>
        <begin position="294"/>
        <end position="338"/>
    </location>
</feature>
<proteinExistence type="predicted"/>
<organism evidence="2 3">
    <name type="scientific">Sphaerobolus stellatus (strain SS14)</name>
    <dbReference type="NCBI Taxonomy" id="990650"/>
    <lineage>
        <taxon>Eukaryota</taxon>
        <taxon>Fungi</taxon>
        <taxon>Dikarya</taxon>
        <taxon>Basidiomycota</taxon>
        <taxon>Agaricomycotina</taxon>
        <taxon>Agaricomycetes</taxon>
        <taxon>Phallomycetidae</taxon>
        <taxon>Geastrales</taxon>
        <taxon>Sphaerobolaceae</taxon>
        <taxon>Sphaerobolus</taxon>
    </lineage>
</organism>
<name>A0A0C9UA44_SPHS4</name>